<evidence type="ECO:0008006" key="4">
    <source>
        <dbReference type="Google" id="ProtNLM"/>
    </source>
</evidence>
<dbReference type="KEGG" id="gog:C1280_07325"/>
<evidence type="ECO:0000256" key="1">
    <source>
        <dbReference type="SAM" id="MobiDB-lite"/>
    </source>
</evidence>
<feature type="region of interest" description="Disordered" evidence="1">
    <location>
        <begin position="191"/>
        <end position="221"/>
    </location>
</feature>
<dbReference type="AlphaFoldDB" id="A0A2Z3GZU6"/>
<evidence type="ECO:0000313" key="3">
    <source>
        <dbReference type="Proteomes" id="UP000245802"/>
    </source>
</evidence>
<evidence type="ECO:0000313" key="2">
    <source>
        <dbReference type="EMBL" id="AWM36846.1"/>
    </source>
</evidence>
<reference evidence="2 3" key="1">
    <citation type="submission" date="2018-01" db="EMBL/GenBank/DDBJ databases">
        <title>G. obscuriglobus.</title>
        <authorList>
            <person name="Franke J."/>
            <person name="Blomberg W."/>
            <person name="Selmecki A."/>
        </authorList>
    </citation>
    <scope>NUCLEOTIDE SEQUENCE [LARGE SCALE GENOMIC DNA]</scope>
    <source>
        <strain evidence="2 3">DSM 5831</strain>
    </source>
</reference>
<dbReference type="EMBL" id="CP025958">
    <property type="protein sequence ID" value="AWM36846.1"/>
    <property type="molecule type" value="Genomic_DNA"/>
</dbReference>
<accession>A0A2Z3GZU6</accession>
<name>A0A2Z3GZU6_9BACT</name>
<protein>
    <recommendedName>
        <fullName evidence="4">HEAT repeat domain-containing protein</fullName>
    </recommendedName>
</protein>
<feature type="compositionally biased region" description="Pro residues" evidence="1">
    <location>
        <begin position="209"/>
        <end position="221"/>
    </location>
</feature>
<organism evidence="2 3">
    <name type="scientific">Gemmata obscuriglobus</name>
    <dbReference type="NCBI Taxonomy" id="114"/>
    <lineage>
        <taxon>Bacteria</taxon>
        <taxon>Pseudomonadati</taxon>
        <taxon>Planctomycetota</taxon>
        <taxon>Planctomycetia</taxon>
        <taxon>Gemmatales</taxon>
        <taxon>Gemmataceae</taxon>
        <taxon>Gemmata</taxon>
    </lineage>
</organism>
<proteinExistence type="predicted"/>
<sequence length="221" mass="24345">MAVVNEIVVASLIVTGTAFQADPDVKKLEAACAWHLSNFEAGGPDYCEIARQLARDKKWDSIQVVFARGRCNKFQAELAREIVSVSSGADAVMFLKTLTEGSRAWHLGALHVPKNPDAAVSAYLKEVVRDKGPEARATCYAVCQERKWPDLLEQARTDSMSTERYSLDAGFKVWSFALADAAKSYRVELGDLPKDTPITRPQVRSLVPPRLPGQPLFPPSK</sequence>
<dbReference type="Proteomes" id="UP000245802">
    <property type="component" value="Chromosome"/>
</dbReference>
<gene>
    <name evidence="2" type="ORF">C1280_07325</name>
</gene>
<keyword evidence="3" id="KW-1185">Reference proteome</keyword>